<feature type="region of interest" description="Disordered" evidence="1">
    <location>
        <begin position="17"/>
        <end position="93"/>
    </location>
</feature>
<organism evidence="2 3">
    <name type="scientific">Cryptotermes secundus</name>
    <dbReference type="NCBI Taxonomy" id="105785"/>
    <lineage>
        <taxon>Eukaryota</taxon>
        <taxon>Metazoa</taxon>
        <taxon>Ecdysozoa</taxon>
        <taxon>Arthropoda</taxon>
        <taxon>Hexapoda</taxon>
        <taxon>Insecta</taxon>
        <taxon>Pterygota</taxon>
        <taxon>Neoptera</taxon>
        <taxon>Polyneoptera</taxon>
        <taxon>Dictyoptera</taxon>
        <taxon>Blattodea</taxon>
        <taxon>Blattoidea</taxon>
        <taxon>Termitoidae</taxon>
        <taxon>Kalotermitidae</taxon>
        <taxon>Cryptotermitinae</taxon>
        <taxon>Cryptotermes</taxon>
    </lineage>
</organism>
<evidence type="ECO:0000313" key="2">
    <source>
        <dbReference type="EMBL" id="PNF23931.1"/>
    </source>
</evidence>
<evidence type="ECO:0000256" key="1">
    <source>
        <dbReference type="SAM" id="MobiDB-lite"/>
    </source>
</evidence>
<proteinExistence type="predicted"/>
<dbReference type="Proteomes" id="UP000235965">
    <property type="component" value="Unassembled WGS sequence"/>
</dbReference>
<reference evidence="2 3" key="1">
    <citation type="submission" date="2017-12" db="EMBL/GenBank/DDBJ databases">
        <title>Hemimetabolous genomes reveal molecular basis of termite eusociality.</title>
        <authorList>
            <person name="Harrison M.C."/>
            <person name="Jongepier E."/>
            <person name="Robertson H.M."/>
            <person name="Arning N."/>
            <person name="Bitard-Feildel T."/>
            <person name="Chao H."/>
            <person name="Childers C.P."/>
            <person name="Dinh H."/>
            <person name="Doddapaneni H."/>
            <person name="Dugan S."/>
            <person name="Gowin J."/>
            <person name="Greiner C."/>
            <person name="Han Y."/>
            <person name="Hu H."/>
            <person name="Hughes D.S.T."/>
            <person name="Huylmans A.-K."/>
            <person name="Kemena C."/>
            <person name="Kremer L.P.M."/>
            <person name="Lee S.L."/>
            <person name="Lopez-Ezquerra A."/>
            <person name="Mallet L."/>
            <person name="Monroy-Kuhn J.M."/>
            <person name="Moser A."/>
            <person name="Murali S.C."/>
            <person name="Muzny D.M."/>
            <person name="Otani S."/>
            <person name="Piulachs M.-D."/>
            <person name="Poelchau M."/>
            <person name="Qu J."/>
            <person name="Schaub F."/>
            <person name="Wada-Katsumata A."/>
            <person name="Worley K.C."/>
            <person name="Xie Q."/>
            <person name="Ylla G."/>
            <person name="Poulsen M."/>
            <person name="Gibbs R.A."/>
            <person name="Schal C."/>
            <person name="Richards S."/>
            <person name="Belles X."/>
            <person name="Korb J."/>
            <person name="Bornberg-Bauer E."/>
        </authorList>
    </citation>
    <scope>NUCLEOTIDE SEQUENCE [LARGE SCALE GENOMIC DNA]</scope>
    <source>
        <tissue evidence="2">Whole body</tissue>
    </source>
</reference>
<protein>
    <submittedName>
        <fullName evidence="2">Uncharacterized protein</fullName>
    </submittedName>
</protein>
<feature type="compositionally biased region" description="Basic and acidic residues" evidence="1">
    <location>
        <begin position="21"/>
        <end position="93"/>
    </location>
</feature>
<dbReference type="AlphaFoldDB" id="A0A2J7Q5S0"/>
<gene>
    <name evidence="2" type="ORF">B7P43_G12410</name>
</gene>
<name>A0A2J7Q5S0_9NEOP</name>
<feature type="region of interest" description="Disordered" evidence="1">
    <location>
        <begin position="122"/>
        <end position="183"/>
    </location>
</feature>
<keyword evidence="3" id="KW-1185">Reference proteome</keyword>
<dbReference type="EMBL" id="NEVH01017547">
    <property type="protein sequence ID" value="PNF23931.1"/>
    <property type="molecule type" value="Genomic_DNA"/>
</dbReference>
<sequence>MDMEKVMERLLFAQEQMAARQKADREEERRKEKEEMEECRRKEEEEMEECRRKEKEEMEENRRKEKEEMEENRRKEKEEMEENRKKDKEDLMAKLDSYQEKAEIGLNELLARLEDVRQTNRRELQEMMDVNQARTDKKARPEGEKPASANRKLEAAGLREVPIQDTEVMPVGEPKKKRRRDRK</sequence>
<evidence type="ECO:0000313" key="3">
    <source>
        <dbReference type="Proteomes" id="UP000235965"/>
    </source>
</evidence>
<comment type="caution">
    <text evidence="2">The sequence shown here is derived from an EMBL/GenBank/DDBJ whole genome shotgun (WGS) entry which is preliminary data.</text>
</comment>
<feature type="compositionally biased region" description="Basic and acidic residues" evidence="1">
    <location>
        <begin position="134"/>
        <end position="145"/>
    </location>
</feature>
<accession>A0A2J7Q5S0</accession>